<comment type="subcellular location">
    <subcellularLocation>
        <location evidence="1">Membrane</location>
    </subcellularLocation>
</comment>
<dbReference type="InterPro" id="IPR050515">
    <property type="entry name" value="Beta-lactam/transpept"/>
</dbReference>
<keyword evidence="3" id="KW-0472">Membrane</keyword>
<reference evidence="9 10" key="1">
    <citation type="submission" date="2018-01" db="EMBL/GenBank/DDBJ databases">
        <title>The whole genome sequencing and assembly of Paenibacillus chitinolyticus KCCM 41400 strain.</title>
        <authorList>
            <person name="Kim J.-Y."/>
            <person name="Park M.-K."/>
            <person name="Lee Y.-J."/>
            <person name="Yi H."/>
            <person name="Bahn Y.-S."/>
            <person name="Kim J.F."/>
            <person name="Lee D.-W."/>
        </authorList>
    </citation>
    <scope>NUCLEOTIDE SEQUENCE [LARGE SCALE GENOMIC DNA]</scope>
    <source>
        <strain evidence="9 10">KCCM 41400</strain>
    </source>
</reference>
<dbReference type="Pfam" id="PF03717">
    <property type="entry name" value="PBP_dimer"/>
    <property type="match status" value="1"/>
</dbReference>
<evidence type="ECO:0000313" key="9">
    <source>
        <dbReference type="EMBL" id="QAV18965.1"/>
    </source>
</evidence>
<feature type="chain" id="PRO_5019214768" evidence="4">
    <location>
        <begin position="25"/>
        <end position="676"/>
    </location>
</feature>
<dbReference type="Gene3D" id="3.30.1390.30">
    <property type="entry name" value="Penicillin-binding protein 2a, domain 3"/>
    <property type="match status" value="1"/>
</dbReference>
<dbReference type="SUPFAM" id="SSF56519">
    <property type="entry name" value="Penicillin binding protein dimerisation domain"/>
    <property type="match status" value="1"/>
</dbReference>
<evidence type="ECO:0000313" key="11">
    <source>
        <dbReference type="Proteomes" id="UP001527202"/>
    </source>
</evidence>
<dbReference type="PANTHER" id="PTHR30627">
    <property type="entry name" value="PEPTIDOGLYCAN D,D-TRANSPEPTIDASE"/>
    <property type="match status" value="1"/>
</dbReference>
<evidence type="ECO:0000259" key="6">
    <source>
        <dbReference type="Pfam" id="PF03717"/>
    </source>
</evidence>
<evidence type="ECO:0000256" key="3">
    <source>
        <dbReference type="ARBA" id="ARBA00023136"/>
    </source>
</evidence>
<dbReference type="GeneID" id="95376174"/>
<evidence type="ECO:0000256" key="1">
    <source>
        <dbReference type="ARBA" id="ARBA00004370"/>
    </source>
</evidence>
<evidence type="ECO:0000313" key="10">
    <source>
        <dbReference type="Proteomes" id="UP000288943"/>
    </source>
</evidence>
<name>A0A410WX20_9BACL</name>
<dbReference type="RefSeq" id="WP_042225653.1">
    <property type="nucleotide sequence ID" value="NZ_CP026520.1"/>
</dbReference>
<dbReference type="Gene3D" id="3.10.450.100">
    <property type="entry name" value="NTF2-like, domain 1"/>
    <property type="match status" value="1"/>
</dbReference>
<dbReference type="Proteomes" id="UP000288943">
    <property type="component" value="Chromosome"/>
</dbReference>
<dbReference type="OrthoDB" id="9766847at2"/>
<dbReference type="Gene3D" id="3.40.710.10">
    <property type="entry name" value="DD-peptidase/beta-lactamase superfamily"/>
    <property type="match status" value="1"/>
</dbReference>
<dbReference type="SUPFAM" id="SSF54427">
    <property type="entry name" value="NTF2-like"/>
    <property type="match status" value="1"/>
</dbReference>
<protein>
    <submittedName>
        <fullName evidence="9">MecA protein</fullName>
    </submittedName>
    <submittedName>
        <fullName evidence="8">Penicillin-binding transpeptidase domain-containing protein</fullName>
    </submittedName>
</protein>
<organism evidence="9 10">
    <name type="scientific">Paenibacillus chitinolyticus</name>
    <dbReference type="NCBI Taxonomy" id="79263"/>
    <lineage>
        <taxon>Bacteria</taxon>
        <taxon>Bacillati</taxon>
        <taxon>Bacillota</taxon>
        <taxon>Bacilli</taxon>
        <taxon>Bacillales</taxon>
        <taxon>Paenibacillaceae</taxon>
        <taxon>Paenibacillus</taxon>
    </lineage>
</organism>
<dbReference type="GO" id="GO:0008658">
    <property type="term" value="F:penicillin binding"/>
    <property type="evidence" value="ECO:0007669"/>
    <property type="project" value="InterPro"/>
</dbReference>
<dbReference type="GO" id="GO:0005886">
    <property type="term" value="C:plasma membrane"/>
    <property type="evidence" value="ECO:0007669"/>
    <property type="project" value="TreeGrafter"/>
</dbReference>
<dbReference type="KEGG" id="pchi:PC41400_15270"/>
<feature type="domain" description="Penicillin-binding protein transpeptidase" evidence="5">
    <location>
        <begin position="357"/>
        <end position="662"/>
    </location>
</feature>
<dbReference type="InterPro" id="IPR007887">
    <property type="entry name" value="MecA_N"/>
</dbReference>
<dbReference type="EMBL" id="CP026520">
    <property type="protein sequence ID" value="QAV18965.1"/>
    <property type="molecule type" value="Genomic_DNA"/>
</dbReference>
<dbReference type="PANTHER" id="PTHR30627:SF25">
    <property type="entry name" value="PENICILLIN-BINDING PROTEIN 3"/>
    <property type="match status" value="1"/>
</dbReference>
<dbReference type="Gene3D" id="3.90.1310.10">
    <property type="entry name" value="Penicillin-binding protein 2a (Domain 2)"/>
    <property type="match status" value="1"/>
</dbReference>
<dbReference type="AlphaFoldDB" id="A0A410WX20"/>
<evidence type="ECO:0000259" key="5">
    <source>
        <dbReference type="Pfam" id="PF00905"/>
    </source>
</evidence>
<dbReference type="Proteomes" id="UP001527202">
    <property type="component" value="Unassembled WGS sequence"/>
</dbReference>
<keyword evidence="4" id="KW-0732">Signal</keyword>
<keyword evidence="11" id="KW-1185">Reference proteome</keyword>
<dbReference type="GO" id="GO:0071972">
    <property type="term" value="F:peptidoglycan L,D-transpeptidase activity"/>
    <property type="evidence" value="ECO:0007669"/>
    <property type="project" value="TreeGrafter"/>
</dbReference>
<dbReference type="GO" id="GO:0046677">
    <property type="term" value="P:response to antibiotic"/>
    <property type="evidence" value="ECO:0007669"/>
    <property type="project" value="InterPro"/>
</dbReference>
<feature type="domain" description="Penicillin-binding protein dimerisation" evidence="6">
    <location>
        <begin position="159"/>
        <end position="324"/>
    </location>
</feature>
<dbReference type="InterPro" id="IPR001460">
    <property type="entry name" value="PCN-bd_Tpept"/>
</dbReference>
<dbReference type="InterPro" id="IPR005311">
    <property type="entry name" value="PBP_dimer"/>
</dbReference>
<evidence type="ECO:0000313" key="8">
    <source>
        <dbReference type="EMBL" id="MCY9598420.1"/>
    </source>
</evidence>
<feature type="domain" description="NTF2-like N-terminal transpeptidase" evidence="7">
    <location>
        <begin position="28"/>
        <end position="152"/>
    </location>
</feature>
<feature type="signal peptide" evidence="4">
    <location>
        <begin position="1"/>
        <end position="24"/>
    </location>
</feature>
<accession>A0A410WX20</accession>
<dbReference type="GO" id="GO:0071555">
    <property type="term" value="P:cell wall organization"/>
    <property type="evidence" value="ECO:0007669"/>
    <property type="project" value="TreeGrafter"/>
</dbReference>
<proteinExistence type="inferred from homology"/>
<dbReference type="InterPro" id="IPR032710">
    <property type="entry name" value="NTF2-like_dom_sf"/>
</dbReference>
<sequence>MIRNGKALAGIGGILLLLLLPACSQEETPQHAFEAYVSGWQALNYEAMYDKLSPASQTKISKDDFVKKYESVYKGIEMTDLTVKPAFPEELQKPVKNKDEVSVPFHVELNTLAGPVKFDQTARLVKGKKEKDTVWQIDWSPSYLFPQLKDGDKVRVQSTEAVRGEIVDRRGNKLAYNGPAKQIGVVPGKLGDAAEQTKAKLANKLGMKVEEINQKLSASWVKPESFVPLAYIQDGETEAYTKLPGVTFSSKEIRTYPFDEAAAHLTGYIGQISAEELKKLQSEGYRTGDVIGKAGLEQIYEKRLKGQPGYKIFITGADGTEKETLAEKVMVPGQTVTLSIDANLQKLVYEQMKKDAGSAAAIQPLTGEVLALVSSPSYNPNVFVKGISGTQYKQLNEDPKKPFLNRFTKTFSPGSAFKMLTAAVSIDGGVLNPDEQKTIKGLRWTKDASWGSYYVTRVHDSSPVNLQSALTNSDNIYFAQAALELGKDKFVEASAKFGINEKLPLPYAFDTSQLYNKQIANDIQLADSGYGQGEVTMTSLHTALTYSALVNQGNIIYPSLLKEDKGKEKYWKPSAMKPETAELLKKDLVEAVKDPRGVGHGAAVPGKLIAGKTGTAELKKAKGEEGQENGWFVGFDAADPQLLVSMMIEDVKGRGGSGYITSRVKAVFQQYANGIN</sequence>
<reference evidence="8 11" key="2">
    <citation type="submission" date="2022-05" db="EMBL/GenBank/DDBJ databases">
        <title>Genome Sequencing of Bee-Associated Microbes.</title>
        <authorList>
            <person name="Dunlap C."/>
        </authorList>
    </citation>
    <scope>NUCLEOTIDE SEQUENCE [LARGE SCALE GENOMIC DNA]</scope>
    <source>
        <strain evidence="8 11">NRRL B-23120</strain>
    </source>
</reference>
<dbReference type="EMBL" id="JAMDMJ010000029">
    <property type="protein sequence ID" value="MCY9598420.1"/>
    <property type="molecule type" value="Genomic_DNA"/>
</dbReference>
<comment type="similarity">
    <text evidence="2">Belongs to the transpeptidase family.</text>
</comment>
<evidence type="ECO:0000256" key="2">
    <source>
        <dbReference type="ARBA" id="ARBA00007171"/>
    </source>
</evidence>
<gene>
    <name evidence="8" type="ORF">M5X16_21970</name>
    <name evidence="9" type="ORF">PC41400_15270</name>
</gene>
<dbReference type="SUPFAM" id="SSF56601">
    <property type="entry name" value="beta-lactamase/transpeptidase-like"/>
    <property type="match status" value="1"/>
</dbReference>
<dbReference type="Pfam" id="PF00905">
    <property type="entry name" value="Transpeptidase"/>
    <property type="match status" value="1"/>
</dbReference>
<dbReference type="InterPro" id="IPR036138">
    <property type="entry name" value="PBP_dimer_sf"/>
</dbReference>
<evidence type="ECO:0000259" key="7">
    <source>
        <dbReference type="Pfam" id="PF05223"/>
    </source>
</evidence>
<evidence type="ECO:0000256" key="4">
    <source>
        <dbReference type="SAM" id="SignalP"/>
    </source>
</evidence>
<dbReference type="InterPro" id="IPR012338">
    <property type="entry name" value="Beta-lactam/transpept-like"/>
</dbReference>
<dbReference type="Pfam" id="PF05223">
    <property type="entry name" value="MecA_N"/>
    <property type="match status" value="1"/>
</dbReference>